<evidence type="ECO:0000313" key="2">
    <source>
        <dbReference type="Proteomes" id="UP000593568"/>
    </source>
</evidence>
<dbReference type="AlphaFoldDB" id="A0A7J9DMV7"/>
<keyword evidence="2" id="KW-1185">Reference proteome</keyword>
<name>A0A7J9DMV7_9ROSI</name>
<feature type="non-terminal residue" evidence="1">
    <location>
        <position position="36"/>
    </location>
</feature>
<reference evidence="1 2" key="1">
    <citation type="journal article" date="2019" name="Genome Biol. Evol.">
        <title>Insights into the evolution of the New World diploid cottons (Gossypium, subgenus Houzingenia) based on genome sequencing.</title>
        <authorList>
            <person name="Grover C.E."/>
            <person name="Arick M.A. 2nd"/>
            <person name="Thrash A."/>
            <person name="Conover J.L."/>
            <person name="Sanders W.S."/>
            <person name="Peterson D.G."/>
            <person name="Frelichowski J.E."/>
            <person name="Scheffler J.A."/>
            <person name="Scheffler B.E."/>
            <person name="Wendel J.F."/>
        </authorList>
    </citation>
    <scope>NUCLEOTIDE SEQUENCE [LARGE SCALE GENOMIC DNA]</scope>
    <source>
        <strain evidence="1">8</strain>
        <tissue evidence="1">Leaf</tissue>
    </source>
</reference>
<evidence type="ECO:0000313" key="1">
    <source>
        <dbReference type="EMBL" id="MBA0762021.1"/>
    </source>
</evidence>
<sequence>MQLLKKIADIEIEYFPSHILEKIRSTWKNWNSPRLS</sequence>
<protein>
    <submittedName>
        <fullName evidence="1">Uncharacterized protein</fullName>
    </submittedName>
</protein>
<dbReference type="Proteomes" id="UP000593568">
    <property type="component" value="Unassembled WGS sequence"/>
</dbReference>
<accession>A0A7J9DMV7</accession>
<comment type="caution">
    <text evidence="1">The sequence shown here is derived from an EMBL/GenBank/DDBJ whole genome shotgun (WGS) entry which is preliminary data.</text>
</comment>
<organism evidence="1 2">
    <name type="scientific">Gossypium trilobum</name>
    <dbReference type="NCBI Taxonomy" id="34281"/>
    <lineage>
        <taxon>Eukaryota</taxon>
        <taxon>Viridiplantae</taxon>
        <taxon>Streptophyta</taxon>
        <taxon>Embryophyta</taxon>
        <taxon>Tracheophyta</taxon>
        <taxon>Spermatophyta</taxon>
        <taxon>Magnoliopsida</taxon>
        <taxon>eudicotyledons</taxon>
        <taxon>Gunneridae</taxon>
        <taxon>Pentapetalae</taxon>
        <taxon>rosids</taxon>
        <taxon>malvids</taxon>
        <taxon>Malvales</taxon>
        <taxon>Malvaceae</taxon>
        <taxon>Malvoideae</taxon>
        <taxon>Gossypium</taxon>
    </lineage>
</organism>
<proteinExistence type="predicted"/>
<gene>
    <name evidence="1" type="ORF">Gotri_024581</name>
</gene>
<dbReference type="EMBL" id="JABEZW010000003">
    <property type="protein sequence ID" value="MBA0762021.1"/>
    <property type="molecule type" value="Genomic_DNA"/>
</dbReference>